<dbReference type="GO" id="GO:0033745">
    <property type="term" value="F:L-methionine-(R)-S-oxide reductase activity"/>
    <property type="evidence" value="ECO:0007669"/>
    <property type="project" value="TreeGrafter"/>
</dbReference>
<gene>
    <name evidence="3" type="ORF">SAMN05444285_13562</name>
</gene>
<proteinExistence type="inferred from homology"/>
<reference evidence="3 4" key="1">
    <citation type="submission" date="2016-10" db="EMBL/GenBank/DDBJ databases">
        <authorList>
            <person name="de Groot N.N."/>
        </authorList>
    </citation>
    <scope>NUCLEOTIDE SEQUENCE [LARGE SCALE GENOMIC DNA]</scope>
    <source>
        <strain evidence="3 4">DSM 25947</strain>
    </source>
</reference>
<dbReference type="AlphaFoldDB" id="A0A1I0IZR2"/>
<organism evidence="3 4">
    <name type="scientific">Draconibacterium orientale</name>
    <dbReference type="NCBI Taxonomy" id="1168034"/>
    <lineage>
        <taxon>Bacteria</taxon>
        <taxon>Pseudomonadati</taxon>
        <taxon>Bacteroidota</taxon>
        <taxon>Bacteroidia</taxon>
        <taxon>Marinilabiliales</taxon>
        <taxon>Prolixibacteraceae</taxon>
        <taxon>Draconibacterium</taxon>
    </lineage>
</organism>
<sequence length="167" mass="19221">MFIRAIKQRTEDIKMEDRKKEGRYGRIYKQLSELVLKSNNTQARMATIIAVLHHKMDYFFWTGYYLIEDGEMTVNSYQGPVACQILEKDKGVCWAAYNRKETVIVEDVHAFPDHIACDARSNSEIVVPLKNKTGEVIGVLDIDSSGKAAFTEVDAHWLEKMLELIYL</sequence>
<evidence type="ECO:0000259" key="2">
    <source>
        <dbReference type="Pfam" id="PF13185"/>
    </source>
</evidence>
<dbReference type="PROSITE" id="PS01320">
    <property type="entry name" value="UPF0067"/>
    <property type="match status" value="1"/>
</dbReference>
<feature type="domain" description="GAF" evidence="2">
    <location>
        <begin position="63"/>
        <end position="164"/>
    </location>
</feature>
<dbReference type="Pfam" id="PF13185">
    <property type="entry name" value="GAF_2"/>
    <property type="match status" value="1"/>
</dbReference>
<dbReference type="EMBL" id="FOHT01000035">
    <property type="protein sequence ID" value="SEU02142.1"/>
    <property type="molecule type" value="Genomic_DNA"/>
</dbReference>
<evidence type="ECO:0000313" key="4">
    <source>
        <dbReference type="Proteomes" id="UP000181981"/>
    </source>
</evidence>
<name>A0A1I0IZR2_9BACT</name>
<dbReference type="Proteomes" id="UP000181981">
    <property type="component" value="Unassembled WGS sequence"/>
</dbReference>
<dbReference type="Gene3D" id="3.30.450.40">
    <property type="match status" value="1"/>
</dbReference>
<accession>A0A1I0IZR2</accession>
<protein>
    <submittedName>
        <fullName evidence="3">GAF domain-containing protein</fullName>
    </submittedName>
</protein>
<dbReference type="GO" id="GO:0005829">
    <property type="term" value="C:cytosol"/>
    <property type="evidence" value="ECO:0007669"/>
    <property type="project" value="TreeGrafter"/>
</dbReference>
<dbReference type="InterPro" id="IPR003018">
    <property type="entry name" value="GAF"/>
</dbReference>
<evidence type="ECO:0000256" key="1">
    <source>
        <dbReference type="ARBA" id="ARBA00038454"/>
    </source>
</evidence>
<dbReference type="SUPFAM" id="SSF55781">
    <property type="entry name" value="GAF domain-like"/>
    <property type="match status" value="1"/>
</dbReference>
<dbReference type="InterPro" id="IPR051330">
    <property type="entry name" value="Phosphatase_reg/MetRdx"/>
</dbReference>
<dbReference type="PANTHER" id="PTHR21021:SF15">
    <property type="entry name" value="FREE METHIONINE-R-SULFOXIDE REDUCTASE"/>
    <property type="match status" value="1"/>
</dbReference>
<comment type="similarity">
    <text evidence="1">Belongs to the free Met sulfoxide reductase family.</text>
</comment>
<dbReference type="PANTHER" id="PTHR21021">
    <property type="entry name" value="GAF/PUTATIVE CYTOSKELETAL PROTEIN"/>
    <property type="match status" value="1"/>
</dbReference>
<dbReference type="InterPro" id="IPR000614">
    <property type="entry name" value="FRMsr_CS"/>
</dbReference>
<evidence type="ECO:0000313" key="3">
    <source>
        <dbReference type="EMBL" id="SEU02142.1"/>
    </source>
</evidence>
<dbReference type="InterPro" id="IPR029016">
    <property type="entry name" value="GAF-like_dom_sf"/>
</dbReference>